<feature type="domain" description="RecC C-terminal" evidence="11">
    <location>
        <begin position="696"/>
        <end position="927"/>
    </location>
</feature>
<dbReference type="InterPro" id="IPR011335">
    <property type="entry name" value="Restrct_endonuc-II-like"/>
</dbReference>
<gene>
    <name evidence="12" type="primary">recC</name>
    <name evidence="12" type="ORF">GCM10025789_01280</name>
</gene>
<keyword evidence="6" id="KW-0269">Exonuclease</keyword>
<keyword evidence="2" id="KW-0547">Nucleotide-binding</keyword>
<evidence type="ECO:0000256" key="10">
    <source>
        <dbReference type="SAM" id="MobiDB-lite"/>
    </source>
</evidence>
<evidence type="ECO:0000259" key="11">
    <source>
        <dbReference type="Pfam" id="PF17946"/>
    </source>
</evidence>
<organism evidence="12 13">
    <name type="scientific">Tessaracoccus lubricantis</name>
    <dbReference type="NCBI Taxonomy" id="545543"/>
    <lineage>
        <taxon>Bacteria</taxon>
        <taxon>Bacillati</taxon>
        <taxon>Actinomycetota</taxon>
        <taxon>Actinomycetes</taxon>
        <taxon>Propionibacteriales</taxon>
        <taxon>Propionibacteriaceae</taxon>
        <taxon>Tessaracoccus</taxon>
    </lineage>
</organism>
<evidence type="ECO:0000313" key="13">
    <source>
        <dbReference type="Proteomes" id="UP001501521"/>
    </source>
</evidence>
<evidence type="ECO:0000313" key="12">
    <source>
        <dbReference type="EMBL" id="GAA4888728.1"/>
    </source>
</evidence>
<keyword evidence="5" id="KW-0347">Helicase</keyword>
<evidence type="ECO:0000256" key="1">
    <source>
        <dbReference type="ARBA" id="ARBA00022722"/>
    </source>
</evidence>
<dbReference type="RefSeq" id="WP_345577453.1">
    <property type="nucleotide sequence ID" value="NZ_BAABLV010000003.1"/>
</dbReference>
<dbReference type="Proteomes" id="UP001501521">
    <property type="component" value="Unassembled WGS sequence"/>
</dbReference>
<dbReference type="Pfam" id="PF04257">
    <property type="entry name" value="Exonuc_V_gamma"/>
    <property type="match status" value="1"/>
</dbReference>
<keyword evidence="9" id="KW-0234">DNA repair</keyword>
<dbReference type="PANTHER" id="PTHR30591:SF1">
    <property type="entry name" value="RECBCD ENZYME SUBUNIT RECC"/>
    <property type="match status" value="1"/>
</dbReference>
<feature type="region of interest" description="Disordered" evidence="10">
    <location>
        <begin position="673"/>
        <end position="695"/>
    </location>
</feature>
<evidence type="ECO:0000256" key="5">
    <source>
        <dbReference type="ARBA" id="ARBA00022806"/>
    </source>
</evidence>
<accession>A0ABP9EW18</accession>
<dbReference type="InterPro" id="IPR041500">
    <property type="entry name" value="RecC_C"/>
</dbReference>
<keyword evidence="3" id="KW-0227">DNA damage</keyword>
<keyword evidence="8" id="KW-0238">DNA-binding</keyword>
<dbReference type="EMBL" id="BAABLV010000003">
    <property type="protein sequence ID" value="GAA4888728.1"/>
    <property type="molecule type" value="Genomic_DNA"/>
</dbReference>
<dbReference type="InterPro" id="IPR027417">
    <property type="entry name" value="P-loop_NTPase"/>
</dbReference>
<evidence type="ECO:0000256" key="2">
    <source>
        <dbReference type="ARBA" id="ARBA00022741"/>
    </source>
</evidence>
<proteinExistence type="predicted"/>
<reference evidence="13" key="1">
    <citation type="journal article" date="2019" name="Int. J. Syst. Evol. Microbiol.">
        <title>The Global Catalogue of Microorganisms (GCM) 10K type strain sequencing project: providing services to taxonomists for standard genome sequencing and annotation.</title>
        <authorList>
            <consortium name="The Broad Institute Genomics Platform"/>
            <consortium name="The Broad Institute Genome Sequencing Center for Infectious Disease"/>
            <person name="Wu L."/>
            <person name="Ma J."/>
        </authorList>
    </citation>
    <scope>NUCLEOTIDE SEQUENCE [LARGE SCALE GENOMIC DNA]</scope>
    <source>
        <strain evidence="13">JCM 19125</strain>
    </source>
</reference>
<dbReference type="Gene3D" id="3.40.50.10930">
    <property type="match status" value="1"/>
</dbReference>
<dbReference type="SUPFAM" id="SSF52980">
    <property type="entry name" value="Restriction endonuclease-like"/>
    <property type="match status" value="1"/>
</dbReference>
<dbReference type="Pfam" id="PF17946">
    <property type="entry name" value="RecC_C"/>
    <property type="match status" value="1"/>
</dbReference>
<dbReference type="PANTHER" id="PTHR30591">
    <property type="entry name" value="RECBCD ENZYME SUBUNIT RECC"/>
    <property type="match status" value="1"/>
</dbReference>
<evidence type="ECO:0000256" key="9">
    <source>
        <dbReference type="ARBA" id="ARBA00023204"/>
    </source>
</evidence>
<keyword evidence="7" id="KW-0067">ATP-binding</keyword>
<keyword evidence="13" id="KW-1185">Reference proteome</keyword>
<evidence type="ECO:0000256" key="3">
    <source>
        <dbReference type="ARBA" id="ARBA00022763"/>
    </source>
</evidence>
<name>A0ABP9EW18_9ACTN</name>
<protein>
    <submittedName>
        <fullName evidence="12">Exodeoxyribonuclease V subunit gamma</fullName>
    </submittedName>
</protein>
<dbReference type="InterPro" id="IPR013986">
    <property type="entry name" value="DExx_box_DNA_helicase_dom_sf"/>
</dbReference>
<keyword evidence="4" id="KW-0378">Hydrolase</keyword>
<dbReference type="Gene3D" id="1.10.486.10">
    <property type="entry name" value="PCRA, domain 4"/>
    <property type="match status" value="1"/>
</dbReference>
<comment type="caution">
    <text evidence="12">The sequence shown here is derived from an EMBL/GenBank/DDBJ whole genome shotgun (WGS) entry which is preliminary data.</text>
</comment>
<keyword evidence="1" id="KW-0540">Nuclease</keyword>
<dbReference type="SUPFAM" id="SSF52540">
    <property type="entry name" value="P-loop containing nucleoside triphosphate hydrolases"/>
    <property type="match status" value="2"/>
</dbReference>
<dbReference type="Gene3D" id="1.10.10.160">
    <property type="match status" value="1"/>
</dbReference>
<sequence length="1001" mass="106980">MTVSLVRGARWATLVDQLAELLSAAATDPFLTLRVVVSSRATGRVLGQQVAARLGISAGIDYLSPADLMRHLAERAGVARDRSRWLGTPLDLAVAEALAQVEHPLVQRALATDDARPGRRRATAIRVARLFRSYLDHAPDLLAAWLDGSNDGLDGTALPPALSWQPGLLRAVTDALELDPLATLAEVCETARQDTTPTFVIAVDDLTQPQLRALQALGAGPGLTLLQPTGSRGEAWAEAIADATVELPGAPAPPPQVLVHDSHGEARQVEVLRDELTRAFAEDPTLEPREVAIVCPQPERYARLLDSTFAPVDDKAHPGRTLRVQPVGGTTANPVLTLLVTLLRLGSSRATASHVVDLVLSPPIAHRWRLADRRAVIELVSGAGIRWGLDGAHRAAFNLADVEQNTWVRGVDRLLIGLAVAPGTDAGLGLSGSEAVTASDMQLVGALCEVLARLRRVVADSASPATVAGWVTRSRSALESLVGLPRSDEWQLLHALGVLARFESDHDGHPTLLTPHEFAHLLEDSAQPPRARVAAGNGTVQVLPLGELQHVEFRVVAMLGVTDDVVPGRGGALPDGVDLAGRTPDLRGRRLAQLLTHARAAEKLLIVRPAASQRTNRATARPVAASWLLEQLGADEDGFTHPPTATSEGNFRDRPSFDAAALGGALARRAGAGATSTLTARRRSEARSRPVGAGPSQLTLTQLERFLADPAKAFLRAAGGITLHEEPAVTDEMPLQVGGLDRWKVVNALVESWKTGTTLESVESYFRQREDLPPQRIGDALFQSAKEDAVTLWRSAWGEWSGPAQRHAVDLELDLGPLGSVRLIDEVGTRSGFALAASPSQSTTAILRPWLESLALAGQGIAAPARLHRFVKDRSTGFAIAAEAVQVDAVAAEEARRHLTRLVTAYAQGQHRLVVAPAAPAITYAREHAAGKFRAADWGGTVGRWQTKWDQPGEAWPLFYADEVRELLTDELFPGDPDNGQPSAFQAWAWELYGPLAGGNA</sequence>
<evidence type="ECO:0000256" key="8">
    <source>
        <dbReference type="ARBA" id="ARBA00023125"/>
    </source>
</evidence>
<evidence type="ECO:0000256" key="4">
    <source>
        <dbReference type="ARBA" id="ARBA00022801"/>
    </source>
</evidence>
<evidence type="ECO:0000256" key="7">
    <source>
        <dbReference type="ARBA" id="ARBA00022840"/>
    </source>
</evidence>
<dbReference type="Gene3D" id="3.40.50.300">
    <property type="entry name" value="P-loop containing nucleotide triphosphate hydrolases"/>
    <property type="match status" value="1"/>
</dbReference>
<evidence type="ECO:0000256" key="6">
    <source>
        <dbReference type="ARBA" id="ARBA00022839"/>
    </source>
</evidence>